<keyword evidence="1" id="KW-0812">Transmembrane</keyword>
<keyword evidence="3" id="KW-1185">Reference proteome</keyword>
<dbReference type="Proteomes" id="UP001597297">
    <property type="component" value="Unassembled WGS sequence"/>
</dbReference>
<dbReference type="RefSeq" id="WP_377095496.1">
    <property type="nucleotide sequence ID" value="NZ_JBHSJM010000001.1"/>
</dbReference>
<evidence type="ECO:0000313" key="2">
    <source>
        <dbReference type="EMBL" id="MFD2275967.1"/>
    </source>
</evidence>
<reference evidence="3" key="1">
    <citation type="journal article" date="2019" name="Int. J. Syst. Evol. Microbiol.">
        <title>The Global Catalogue of Microorganisms (GCM) 10K type strain sequencing project: providing services to taxonomists for standard genome sequencing and annotation.</title>
        <authorList>
            <consortium name="The Broad Institute Genomics Platform"/>
            <consortium name="The Broad Institute Genome Sequencing Center for Infectious Disease"/>
            <person name="Wu L."/>
            <person name="Ma J."/>
        </authorList>
    </citation>
    <scope>NUCLEOTIDE SEQUENCE [LARGE SCALE GENOMIC DNA]</scope>
    <source>
        <strain evidence="3">JCM 16545</strain>
    </source>
</reference>
<comment type="caution">
    <text evidence="2">The sequence shown here is derived from an EMBL/GenBank/DDBJ whole genome shotgun (WGS) entry which is preliminary data.</text>
</comment>
<proteinExistence type="predicted"/>
<gene>
    <name evidence="2" type="ORF">ACFSQZ_05760</name>
</gene>
<evidence type="ECO:0000256" key="1">
    <source>
        <dbReference type="SAM" id="Phobius"/>
    </source>
</evidence>
<protein>
    <recommendedName>
        <fullName evidence="4">Type 4 fimbrial biogenesis protein PilX N-terminal domain-containing protein</fullName>
    </recommendedName>
</protein>
<accession>A0ABW5E062</accession>
<sequence>MRISKVSRKRKGVVTLVSTVVVCAFMLTLAAIQYRAAIRNLESQKKVQLAIDYEVREQAFLRSVVTLTPLYAANTMSENSATNNGNPRAPRRFSRMYENARDWSNLSAARSAATHAALEAAVGTALVNGNTGDTSAALNVTDFIGDVADTGVEDTGLAAGYTPSAATTRADAVGNALTGYPPQLDERVGSNDADKSVLAPLISSNLTYDLASDVDDVRSYFSDTVLYPDIHFGYGTPGVAFIARQNWWRLYLHTQALDVGNTGLGQTALNKNEYILSLYEVPAQLAISSSSFTNLGQINNTAWGANITVSGNVYAKDANVQGGANLAGLATTQGSVLAGGTVGGYNADSRAARNQFEMVNNVGQFFPISQASDFARSLFIPINTGADFFDRYAHGNPDTSSPAENINRLSRESWAEYTRGCFQCAMQLDVTETVASRTGTGTDQTPTAVELTYKTGVGTTAQEIFSVDNSNLPSAQTIGLPFYTKITGGQPVLVVDVGELADYLQNTATIPITATQLEENHSIVVNARHTIAGIEDPQDDNFGGTHMAVEMAGVKDLSLFDTHGFSFVTNYTLNILTNVNTVSTGLNGGGATYPALSIYAPSIRYGESVNARQVSLTGSIGSLSENDAATRTDILDLIAVGAATADANQIIADLRPITSLSELPPVNVMNWLVVIQKKR</sequence>
<evidence type="ECO:0000313" key="3">
    <source>
        <dbReference type="Proteomes" id="UP001597297"/>
    </source>
</evidence>
<keyword evidence="1" id="KW-1133">Transmembrane helix</keyword>
<organism evidence="2 3">
    <name type="scientific">Rubritalea spongiae</name>
    <dbReference type="NCBI Taxonomy" id="430797"/>
    <lineage>
        <taxon>Bacteria</taxon>
        <taxon>Pseudomonadati</taxon>
        <taxon>Verrucomicrobiota</taxon>
        <taxon>Verrucomicrobiia</taxon>
        <taxon>Verrucomicrobiales</taxon>
        <taxon>Rubritaleaceae</taxon>
        <taxon>Rubritalea</taxon>
    </lineage>
</organism>
<keyword evidence="1" id="KW-0472">Membrane</keyword>
<dbReference type="EMBL" id="JBHUJC010000018">
    <property type="protein sequence ID" value="MFD2275967.1"/>
    <property type="molecule type" value="Genomic_DNA"/>
</dbReference>
<evidence type="ECO:0008006" key="4">
    <source>
        <dbReference type="Google" id="ProtNLM"/>
    </source>
</evidence>
<feature type="transmembrane region" description="Helical" evidence="1">
    <location>
        <begin position="12"/>
        <end position="34"/>
    </location>
</feature>
<name>A0ABW5E062_9BACT</name>